<dbReference type="Gene3D" id="3.30.420.40">
    <property type="match status" value="1"/>
</dbReference>
<dbReference type="Proteomes" id="UP001066276">
    <property type="component" value="Chromosome 5"/>
</dbReference>
<dbReference type="Gene3D" id="3.90.640.10">
    <property type="entry name" value="Actin, Chain A, domain 4"/>
    <property type="match status" value="1"/>
</dbReference>
<keyword evidence="6" id="KW-1185">Reference proteome</keyword>
<evidence type="ECO:0000313" key="6">
    <source>
        <dbReference type="Proteomes" id="UP001066276"/>
    </source>
</evidence>
<comment type="caution">
    <text evidence="5">The sequence shown here is derived from an EMBL/GenBank/DDBJ whole genome shotgun (WGS) entry which is preliminary data.</text>
</comment>
<keyword evidence="3" id="KW-0963">Cytoplasm</keyword>
<dbReference type="Pfam" id="PF00022">
    <property type="entry name" value="Actin"/>
    <property type="match status" value="1"/>
</dbReference>
<dbReference type="InterPro" id="IPR043129">
    <property type="entry name" value="ATPase_NBD"/>
</dbReference>
<protein>
    <submittedName>
        <fullName evidence="5">Uncharacterized protein</fullName>
    </submittedName>
</protein>
<evidence type="ECO:0000313" key="5">
    <source>
        <dbReference type="EMBL" id="KAJ1151398.1"/>
    </source>
</evidence>
<evidence type="ECO:0000256" key="2">
    <source>
        <dbReference type="ARBA" id="ARBA00006752"/>
    </source>
</evidence>
<sequence length="243" mass="26811">MPDVSYFGAWNGRSSKGDEVTYTLPIYEGYALHHAVQRVDLAGQDLTNYLRKLLEKKGALQASAKREIVQQMKEKCCYVAINADVEPFSDVPYTLPDGQTIILGDERFRTAEVFFKPQLTGKHTYGVHESLVRSLLRSDVDLRKTFAENIVLSGAVRLTVLMEQKQYTILAPGVSWMSDMYMVYVAIKGSRGELTVTVVQCVSCSPYHSSTPAAFGPQSLTVPPCRLPQARGAIAAGRTSGQP</sequence>
<name>A0AAV7RKK8_PLEWA</name>
<evidence type="ECO:0000256" key="1">
    <source>
        <dbReference type="ARBA" id="ARBA00004245"/>
    </source>
</evidence>
<dbReference type="SUPFAM" id="SSF53067">
    <property type="entry name" value="Actin-like ATPase domain"/>
    <property type="match status" value="1"/>
</dbReference>
<reference evidence="5" key="1">
    <citation type="journal article" date="2022" name="bioRxiv">
        <title>Sequencing and chromosome-scale assembly of the giantPleurodeles waltlgenome.</title>
        <authorList>
            <person name="Brown T."/>
            <person name="Elewa A."/>
            <person name="Iarovenko S."/>
            <person name="Subramanian E."/>
            <person name="Araus A.J."/>
            <person name="Petzold A."/>
            <person name="Susuki M."/>
            <person name="Suzuki K.-i.T."/>
            <person name="Hayashi T."/>
            <person name="Toyoda A."/>
            <person name="Oliveira C."/>
            <person name="Osipova E."/>
            <person name="Leigh N.D."/>
            <person name="Simon A."/>
            <person name="Yun M.H."/>
        </authorList>
    </citation>
    <scope>NUCLEOTIDE SEQUENCE</scope>
    <source>
        <strain evidence="5">20211129_DDA</strain>
        <tissue evidence="5">Liver</tissue>
    </source>
</reference>
<proteinExistence type="inferred from homology"/>
<dbReference type="EMBL" id="JANPWB010000009">
    <property type="protein sequence ID" value="KAJ1151398.1"/>
    <property type="molecule type" value="Genomic_DNA"/>
</dbReference>
<comment type="similarity">
    <text evidence="2 4">Belongs to the actin family.</text>
</comment>
<dbReference type="InterPro" id="IPR004000">
    <property type="entry name" value="Actin"/>
</dbReference>
<evidence type="ECO:0000256" key="4">
    <source>
        <dbReference type="RuleBase" id="RU000487"/>
    </source>
</evidence>
<evidence type="ECO:0000256" key="3">
    <source>
        <dbReference type="ARBA" id="ARBA00023212"/>
    </source>
</evidence>
<accession>A0AAV7RKK8</accession>
<organism evidence="5 6">
    <name type="scientific">Pleurodeles waltl</name>
    <name type="common">Iberian ribbed newt</name>
    <dbReference type="NCBI Taxonomy" id="8319"/>
    <lineage>
        <taxon>Eukaryota</taxon>
        <taxon>Metazoa</taxon>
        <taxon>Chordata</taxon>
        <taxon>Craniata</taxon>
        <taxon>Vertebrata</taxon>
        <taxon>Euteleostomi</taxon>
        <taxon>Amphibia</taxon>
        <taxon>Batrachia</taxon>
        <taxon>Caudata</taxon>
        <taxon>Salamandroidea</taxon>
        <taxon>Salamandridae</taxon>
        <taxon>Pleurodelinae</taxon>
        <taxon>Pleurodeles</taxon>
    </lineage>
</organism>
<dbReference type="SMART" id="SM00268">
    <property type="entry name" value="ACTIN"/>
    <property type="match status" value="1"/>
</dbReference>
<dbReference type="FunFam" id="3.90.640.10:FF:000007">
    <property type="entry name" value="Actin like 7B"/>
    <property type="match status" value="1"/>
</dbReference>
<dbReference type="PANTHER" id="PTHR11937">
    <property type="entry name" value="ACTIN"/>
    <property type="match status" value="1"/>
</dbReference>
<gene>
    <name evidence="5" type="ORF">NDU88_004180</name>
</gene>
<dbReference type="AlphaFoldDB" id="A0AAV7RKK8"/>
<comment type="subcellular location">
    <subcellularLocation>
        <location evidence="1">Cytoplasm</location>
        <location evidence="1">Cytoskeleton</location>
    </subcellularLocation>
</comment>
<dbReference type="GO" id="GO:0005856">
    <property type="term" value="C:cytoskeleton"/>
    <property type="evidence" value="ECO:0007669"/>
    <property type="project" value="UniProtKB-SubCell"/>
</dbReference>
<keyword evidence="3" id="KW-0206">Cytoskeleton</keyword>